<feature type="compositionally biased region" description="Basic residues" evidence="2">
    <location>
        <begin position="240"/>
        <end position="255"/>
    </location>
</feature>
<feature type="region of interest" description="Disordered" evidence="2">
    <location>
        <begin position="114"/>
        <end position="255"/>
    </location>
</feature>
<reference evidence="3 4" key="1">
    <citation type="submission" date="2017-11" db="EMBL/GenBank/DDBJ databases">
        <title>The genome of Rhizophagus clarus HR1 reveals common genetic basis of auxotrophy among arbuscular mycorrhizal fungi.</title>
        <authorList>
            <person name="Kobayashi Y."/>
        </authorList>
    </citation>
    <scope>NUCLEOTIDE SEQUENCE [LARGE SCALE GENOMIC DNA]</scope>
    <source>
        <strain evidence="3 4">HR1</strain>
    </source>
</reference>
<protein>
    <submittedName>
        <fullName evidence="3">Uncharacterized protein</fullName>
    </submittedName>
</protein>
<feature type="compositionally biased region" description="Basic and acidic residues" evidence="2">
    <location>
        <begin position="131"/>
        <end position="151"/>
    </location>
</feature>
<comment type="caution">
    <text evidence="3">The sequence shown here is derived from an EMBL/GenBank/DDBJ whole genome shotgun (WGS) entry which is preliminary data.</text>
</comment>
<feature type="compositionally biased region" description="Basic residues" evidence="2">
    <location>
        <begin position="152"/>
        <end position="166"/>
    </location>
</feature>
<proteinExistence type="predicted"/>
<evidence type="ECO:0000256" key="1">
    <source>
        <dbReference type="SAM" id="Coils"/>
    </source>
</evidence>
<sequence>MVTDQNHSSDSIASEQEVIRYTKILAQAFGLDKQNAEVYSVLSSENRALKKQLEDYHSQHNTLEMRVKRLERNVKSLETELEDLDECVELDECVDSETVVDLIHEIVPSLIGKKGSRGAVHRGSSSYLYKPSKESDSVERIVIRKSEDIPHKQRRKARPRKVKRMHLTALTNIPPNSTSPETSSSESNSSESSSSSETSSSSESSSSESRSSSESNSSESSSSESSSSDSDIDEIVNMIKHQRIQKHLARRKHQGKIQMIKNKINQLSDHLTSLEQ</sequence>
<keyword evidence="4" id="KW-1185">Reference proteome</keyword>
<dbReference type="EMBL" id="BEXD01002617">
    <property type="protein sequence ID" value="GBB98890.1"/>
    <property type="molecule type" value="Genomic_DNA"/>
</dbReference>
<evidence type="ECO:0000313" key="3">
    <source>
        <dbReference type="EMBL" id="GBB98890.1"/>
    </source>
</evidence>
<dbReference type="AlphaFoldDB" id="A0A2Z6RA04"/>
<evidence type="ECO:0000256" key="2">
    <source>
        <dbReference type="SAM" id="MobiDB-lite"/>
    </source>
</evidence>
<organism evidence="3 4">
    <name type="scientific">Rhizophagus clarus</name>
    <dbReference type="NCBI Taxonomy" id="94130"/>
    <lineage>
        <taxon>Eukaryota</taxon>
        <taxon>Fungi</taxon>
        <taxon>Fungi incertae sedis</taxon>
        <taxon>Mucoromycota</taxon>
        <taxon>Glomeromycotina</taxon>
        <taxon>Glomeromycetes</taxon>
        <taxon>Glomerales</taxon>
        <taxon>Glomeraceae</taxon>
        <taxon>Rhizophagus</taxon>
    </lineage>
</organism>
<accession>A0A2Z6RA04</accession>
<feature type="coiled-coil region" evidence="1">
    <location>
        <begin position="39"/>
        <end position="87"/>
    </location>
</feature>
<keyword evidence="1" id="KW-0175">Coiled coil</keyword>
<dbReference type="Proteomes" id="UP000247702">
    <property type="component" value="Unassembled WGS sequence"/>
</dbReference>
<gene>
    <name evidence="3" type="ORF">RclHR1_33530001</name>
</gene>
<evidence type="ECO:0000313" key="4">
    <source>
        <dbReference type="Proteomes" id="UP000247702"/>
    </source>
</evidence>
<name>A0A2Z6RA04_9GLOM</name>
<feature type="compositionally biased region" description="Low complexity" evidence="2">
    <location>
        <begin position="174"/>
        <end position="228"/>
    </location>
</feature>